<dbReference type="UniPathway" id="UPA00219"/>
<dbReference type="InterPro" id="IPR050061">
    <property type="entry name" value="MurCDEF_pg_biosynth"/>
</dbReference>
<comment type="pathway">
    <text evidence="2 14">Cell wall biogenesis; peptidoglycan biosynthesis.</text>
</comment>
<dbReference type="Pfam" id="PF01225">
    <property type="entry name" value="Mur_ligase"/>
    <property type="match status" value="1"/>
</dbReference>
<keyword evidence="19" id="KW-1185">Reference proteome</keyword>
<evidence type="ECO:0000256" key="13">
    <source>
        <dbReference type="ARBA" id="ARBA00047833"/>
    </source>
</evidence>
<dbReference type="GO" id="GO:0071555">
    <property type="term" value="P:cell wall organization"/>
    <property type="evidence" value="ECO:0007669"/>
    <property type="project" value="UniProtKB-KW"/>
</dbReference>
<dbReference type="EMBL" id="CP001706">
    <property type="protein sequence ID" value="ACV08731.1"/>
    <property type="molecule type" value="Genomic_DNA"/>
</dbReference>
<dbReference type="InterPro" id="IPR036565">
    <property type="entry name" value="Mur-like_cat_sf"/>
</dbReference>
<proteinExistence type="inferred from homology"/>
<dbReference type="InterPro" id="IPR005758">
    <property type="entry name" value="UDP-N-AcMur_Ala_ligase_MurC"/>
</dbReference>
<feature type="domain" description="Mur ligase central" evidence="17">
    <location>
        <begin position="116"/>
        <end position="318"/>
    </location>
</feature>
<dbReference type="GO" id="GO:0009252">
    <property type="term" value="P:peptidoglycan biosynthetic process"/>
    <property type="evidence" value="ECO:0007669"/>
    <property type="project" value="UniProtKB-UniRule"/>
</dbReference>
<dbReference type="AlphaFoldDB" id="C7R3J5"/>
<feature type="domain" description="Mur ligase C-terminal" evidence="16">
    <location>
        <begin position="341"/>
        <end position="469"/>
    </location>
</feature>
<dbReference type="SUPFAM" id="SSF53623">
    <property type="entry name" value="MurD-like peptide ligases, catalytic domain"/>
    <property type="match status" value="1"/>
</dbReference>
<dbReference type="eggNOG" id="COG0773">
    <property type="taxonomic scope" value="Bacteria"/>
</dbReference>
<dbReference type="InterPro" id="IPR004101">
    <property type="entry name" value="Mur_ligase_C"/>
</dbReference>
<evidence type="ECO:0000256" key="5">
    <source>
        <dbReference type="ARBA" id="ARBA00022598"/>
    </source>
</evidence>
<evidence type="ECO:0000256" key="10">
    <source>
        <dbReference type="ARBA" id="ARBA00022984"/>
    </source>
</evidence>
<dbReference type="STRING" id="471856.Jden_1075"/>
<dbReference type="Proteomes" id="UP000000628">
    <property type="component" value="Chromosome"/>
</dbReference>
<dbReference type="Gene3D" id="3.90.190.20">
    <property type="entry name" value="Mur ligase, C-terminal domain"/>
    <property type="match status" value="1"/>
</dbReference>
<evidence type="ECO:0000256" key="6">
    <source>
        <dbReference type="ARBA" id="ARBA00022618"/>
    </source>
</evidence>
<dbReference type="GO" id="GO:0005737">
    <property type="term" value="C:cytoplasm"/>
    <property type="evidence" value="ECO:0007669"/>
    <property type="project" value="UniProtKB-SubCell"/>
</dbReference>
<dbReference type="GO" id="GO:0051301">
    <property type="term" value="P:cell division"/>
    <property type="evidence" value="ECO:0007669"/>
    <property type="project" value="UniProtKB-KW"/>
</dbReference>
<comment type="function">
    <text evidence="14">Cell wall formation.</text>
</comment>
<evidence type="ECO:0000256" key="8">
    <source>
        <dbReference type="ARBA" id="ARBA00022840"/>
    </source>
</evidence>
<dbReference type="Pfam" id="PF02875">
    <property type="entry name" value="Mur_ligase_C"/>
    <property type="match status" value="1"/>
</dbReference>
<protein>
    <recommendedName>
        <fullName evidence="3 14">UDP-N-acetylmuramate--L-alanine ligase</fullName>
        <ecNumber evidence="3 14">6.3.2.8</ecNumber>
    </recommendedName>
    <alternativeName>
        <fullName evidence="14">UDP-N-acetylmuramoyl-L-alanine synthetase</fullName>
    </alternativeName>
</protein>
<dbReference type="EC" id="6.3.2.8" evidence="3 14"/>
<evidence type="ECO:0000256" key="3">
    <source>
        <dbReference type="ARBA" id="ARBA00012211"/>
    </source>
</evidence>
<evidence type="ECO:0000256" key="14">
    <source>
        <dbReference type="HAMAP-Rule" id="MF_00046"/>
    </source>
</evidence>
<evidence type="ECO:0000256" key="7">
    <source>
        <dbReference type="ARBA" id="ARBA00022741"/>
    </source>
</evidence>
<name>C7R3J5_JONDD</name>
<feature type="domain" description="Mur ligase N-terminal catalytic" evidence="15">
    <location>
        <begin position="13"/>
        <end position="110"/>
    </location>
</feature>
<evidence type="ECO:0000256" key="1">
    <source>
        <dbReference type="ARBA" id="ARBA00004496"/>
    </source>
</evidence>
<dbReference type="InterPro" id="IPR000713">
    <property type="entry name" value="Mur_ligase_N"/>
</dbReference>
<dbReference type="GO" id="GO:0008360">
    <property type="term" value="P:regulation of cell shape"/>
    <property type="evidence" value="ECO:0007669"/>
    <property type="project" value="UniProtKB-KW"/>
</dbReference>
<comment type="subcellular location">
    <subcellularLocation>
        <location evidence="1 14">Cytoplasm</location>
    </subcellularLocation>
</comment>
<keyword evidence="11 14" id="KW-0131">Cell cycle</keyword>
<evidence type="ECO:0000256" key="2">
    <source>
        <dbReference type="ARBA" id="ARBA00004752"/>
    </source>
</evidence>
<feature type="binding site" evidence="14">
    <location>
        <begin position="118"/>
        <end position="124"/>
    </location>
    <ligand>
        <name>ATP</name>
        <dbReference type="ChEBI" id="CHEBI:30616"/>
    </ligand>
</feature>
<evidence type="ECO:0000259" key="15">
    <source>
        <dbReference type="Pfam" id="PF01225"/>
    </source>
</evidence>
<evidence type="ECO:0000256" key="12">
    <source>
        <dbReference type="ARBA" id="ARBA00023316"/>
    </source>
</evidence>
<dbReference type="InterPro" id="IPR036615">
    <property type="entry name" value="Mur_ligase_C_dom_sf"/>
</dbReference>
<comment type="catalytic activity">
    <reaction evidence="13 14">
        <text>UDP-N-acetyl-alpha-D-muramate + L-alanine + ATP = UDP-N-acetyl-alpha-D-muramoyl-L-alanine + ADP + phosphate + H(+)</text>
        <dbReference type="Rhea" id="RHEA:23372"/>
        <dbReference type="ChEBI" id="CHEBI:15378"/>
        <dbReference type="ChEBI" id="CHEBI:30616"/>
        <dbReference type="ChEBI" id="CHEBI:43474"/>
        <dbReference type="ChEBI" id="CHEBI:57972"/>
        <dbReference type="ChEBI" id="CHEBI:70757"/>
        <dbReference type="ChEBI" id="CHEBI:83898"/>
        <dbReference type="ChEBI" id="CHEBI:456216"/>
        <dbReference type="EC" id="6.3.2.8"/>
    </reaction>
</comment>
<keyword evidence="5 14" id="KW-0436">Ligase</keyword>
<evidence type="ECO:0000256" key="9">
    <source>
        <dbReference type="ARBA" id="ARBA00022960"/>
    </source>
</evidence>
<dbReference type="SUPFAM" id="SSF53244">
    <property type="entry name" value="MurD-like peptide ligases, peptide-binding domain"/>
    <property type="match status" value="1"/>
</dbReference>
<evidence type="ECO:0000256" key="4">
    <source>
        <dbReference type="ARBA" id="ARBA00022490"/>
    </source>
</evidence>
<evidence type="ECO:0000256" key="11">
    <source>
        <dbReference type="ARBA" id="ARBA00023306"/>
    </source>
</evidence>
<keyword evidence="12 14" id="KW-0961">Cell wall biogenesis/degradation</keyword>
<evidence type="ECO:0000259" key="16">
    <source>
        <dbReference type="Pfam" id="PF02875"/>
    </source>
</evidence>
<accession>C7R3J5</accession>
<keyword evidence="6 14" id="KW-0132">Cell division</keyword>
<evidence type="ECO:0000313" key="19">
    <source>
        <dbReference type="Proteomes" id="UP000000628"/>
    </source>
</evidence>
<keyword evidence="7 14" id="KW-0547">Nucleotide-binding</keyword>
<dbReference type="Gene3D" id="3.40.1190.10">
    <property type="entry name" value="Mur-like, catalytic domain"/>
    <property type="match status" value="1"/>
</dbReference>
<dbReference type="GO" id="GO:0005524">
    <property type="term" value="F:ATP binding"/>
    <property type="evidence" value="ECO:0007669"/>
    <property type="project" value="UniProtKB-UniRule"/>
</dbReference>
<keyword evidence="4 14" id="KW-0963">Cytoplasm</keyword>
<sequence>MTDQHRQNVASLHLHFIGVGGAGMSVIAHMCHAAGARVSGSDMRASATVTALQDAGVTVNIPHDASRVSNEHTVVVSSAIRDDNVELVRAREMGLTVLHRSQALAMLMNDHDGIAVAGAHGKTTTSGMIAVAAQALGMDPSFAVGSTMRTPNGAIPGGHLGHGKILIAEADESDGSFLNYRPTISVVTNIEPDHLDHYGSEDAFYRAFDEFADQVVPHGWLIACADDAGAYALAHRQEQHGRQVLTYGRHPSADIRVLESHPQHPGISQVMTVTVPRNLPRTGTRNTTNPENATTTLTIQLAVPGEHNALNAAAALATVMVLGASPQEAAHALSAFMGTGRRFELRAVVGDVTVVDDYAHHPTEVAAFLSAASNVAGTGRVLALFQPHLYSRTRTFANEFATALQGADVAIVTDIYGAREQPAAGVTSQLITDNLAPQQGAYIGDRIQAAKHLARIAQPGDLIATIGAGDVTELADVIADELRHKFLSGQST</sequence>
<dbReference type="RefSeq" id="WP_015771359.1">
    <property type="nucleotide sequence ID" value="NC_013174.1"/>
</dbReference>
<keyword evidence="8 14" id="KW-0067">ATP-binding</keyword>
<dbReference type="HAMAP" id="MF_00046">
    <property type="entry name" value="MurC"/>
    <property type="match status" value="1"/>
</dbReference>
<dbReference type="PANTHER" id="PTHR43445:SF3">
    <property type="entry name" value="UDP-N-ACETYLMURAMATE--L-ALANINE LIGASE"/>
    <property type="match status" value="1"/>
</dbReference>
<keyword evidence="10 14" id="KW-0573">Peptidoglycan synthesis</keyword>
<dbReference type="GO" id="GO:0008763">
    <property type="term" value="F:UDP-N-acetylmuramate-L-alanine ligase activity"/>
    <property type="evidence" value="ECO:0007669"/>
    <property type="project" value="UniProtKB-UniRule"/>
</dbReference>
<dbReference type="Gene3D" id="3.40.50.720">
    <property type="entry name" value="NAD(P)-binding Rossmann-like Domain"/>
    <property type="match status" value="1"/>
</dbReference>
<dbReference type="SUPFAM" id="SSF51984">
    <property type="entry name" value="MurCD N-terminal domain"/>
    <property type="match status" value="1"/>
</dbReference>
<dbReference type="HOGENOM" id="CLU_028104_2_1_11"/>
<dbReference type="NCBIfam" id="TIGR01082">
    <property type="entry name" value="murC"/>
    <property type="match status" value="1"/>
</dbReference>
<reference evidence="18 19" key="1">
    <citation type="journal article" date="2009" name="Stand. Genomic Sci.">
        <title>Complete genome sequence of Jonesia denitrificans type strain (Prevot 55134).</title>
        <authorList>
            <person name="Pukall R."/>
            <person name="Gehrich-Schroter G."/>
            <person name="Lapidus A."/>
            <person name="Nolan M."/>
            <person name="Glavina Del Rio T."/>
            <person name="Lucas S."/>
            <person name="Chen F."/>
            <person name="Tice H."/>
            <person name="Pitluck S."/>
            <person name="Cheng J.F."/>
            <person name="Copeland A."/>
            <person name="Saunders E."/>
            <person name="Brettin T."/>
            <person name="Detter J.C."/>
            <person name="Bruce D."/>
            <person name="Goodwin L."/>
            <person name="Pati A."/>
            <person name="Ivanova N."/>
            <person name="Mavromatis K."/>
            <person name="Ovchinnikova G."/>
            <person name="Chen A."/>
            <person name="Palaniappan K."/>
            <person name="Land M."/>
            <person name="Hauser L."/>
            <person name="Chang Y.J."/>
            <person name="Jeffries C.D."/>
            <person name="Chain P."/>
            <person name="Goker M."/>
            <person name="Bristow J."/>
            <person name="Eisen J.A."/>
            <person name="Markowitz V."/>
            <person name="Hugenholtz P."/>
            <person name="Kyrpides N.C."/>
            <person name="Klenk H.P."/>
            <person name="Han C."/>
        </authorList>
    </citation>
    <scope>NUCLEOTIDE SEQUENCE [LARGE SCALE GENOMIC DNA]</scope>
    <source>
        <strain evidence="19">ATCC 14870 / DSM 20603 / BCRC 15368 / CIP 55.134 / JCM 11481 / NBRC 15587 / NCTC 10816 / Prevot 55134</strain>
    </source>
</reference>
<dbReference type="InterPro" id="IPR013221">
    <property type="entry name" value="Mur_ligase_cen"/>
</dbReference>
<organism evidence="18 19">
    <name type="scientific">Jonesia denitrificans (strain ATCC 14870 / DSM 20603 / BCRC 15368 / CIP 55.134 / JCM 11481 / NBRC 15587 / NCTC 10816 / Prevot 55134)</name>
    <name type="common">Listeria denitrificans</name>
    <dbReference type="NCBI Taxonomy" id="471856"/>
    <lineage>
        <taxon>Bacteria</taxon>
        <taxon>Bacillati</taxon>
        <taxon>Actinomycetota</taxon>
        <taxon>Actinomycetes</taxon>
        <taxon>Micrococcales</taxon>
        <taxon>Jonesiaceae</taxon>
        <taxon>Jonesia</taxon>
    </lineage>
</organism>
<dbReference type="OrthoDB" id="9804126at2"/>
<evidence type="ECO:0000259" key="17">
    <source>
        <dbReference type="Pfam" id="PF08245"/>
    </source>
</evidence>
<dbReference type="KEGG" id="jde:Jden_1075"/>
<dbReference type="PANTHER" id="PTHR43445">
    <property type="entry name" value="UDP-N-ACETYLMURAMATE--L-ALANINE LIGASE-RELATED"/>
    <property type="match status" value="1"/>
</dbReference>
<keyword evidence="9 14" id="KW-0133">Cell shape</keyword>
<comment type="similarity">
    <text evidence="14">Belongs to the MurCDEF family.</text>
</comment>
<gene>
    <name evidence="14" type="primary">murC</name>
    <name evidence="18" type="ordered locus">Jden_1075</name>
</gene>
<evidence type="ECO:0000313" key="18">
    <source>
        <dbReference type="EMBL" id="ACV08731.1"/>
    </source>
</evidence>
<dbReference type="Pfam" id="PF08245">
    <property type="entry name" value="Mur_ligase_M"/>
    <property type="match status" value="1"/>
</dbReference>